<name>A0A0N4TJ33_BRUPA</name>
<evidence type="ECO:0000313" key="3">
    <source>
        <dbReference type="WBParaSite" id="BPAG_0000828701-mRNA-1"/>
    </source>
</evidence>
<protein>
    <submittedName>
        <fullName evidence="1 3">Uncharacterized protein</fullName>
    </submittedName>
</protein>
<dbReference type="EMBL" id="UZAD01013132">
    <property type="protein sequence ID" value="VDN89435.1"/>
    <property type="molecule type" value="Genomic_DNA"/>
</dbReference>
<dbReference type="WBParaSite" id="BPAG_0000828701-mRNA-1">
    <property type="protein sequence ID" value="BPAG_0000828701-mRNA-1"/>
    <property type="gene ID" value="BPAG_0000828701"/>
</dbReference>
<organism evidence="3">
    <name type="scientific">Brugia pahangi</name>
    <name type="common">Filarial nematode worm</name>
    <dbReference type="NCBI Taxonomy" id="6280"/>
    <lineage>
        <taxon>Eukaryota</taxon>
        <taxon>Metazoa</taxon>
        <taxon>Ecdysozoa</taxon>
        <taxon>Nematoda</taxon>
        <taxon>Chromadorea</taxon>
        <taxon>Rhabditida</taxon>
        <taxon>Spirurina</taxon>
        <taxon>Spiruromorpha</taxon>
        <taxon>Filarioidea</taxon>
        <taxon>Onchocercidae</taxon>
        <taxon>Brugia</taxon>
    </lineage>
</organism>
<dbReference type="AlphaFoldDB" id="A0A0N4TJ33"/>
<proteinExistence type="predicted"/>
<reference evidence="1 2" key="2">
    <citation type="submission" date="2018-11" db="EMBL/GenBank/DDBJ databases">
        <authorList>
            <consortium name="Pathogen Informatics"/>
        </authorList>
    </citation>
    <scope>NUCLEOTIDE SEQUENCE [LARGE SCALE GENOMIC DNA]</scope>
</reference>
<evidence type="ECO:0000313" key="2">
    <source>
        <dbReference type="Proteomes" id="UP000278627"/>
    </source>
</evidence>
<accession>A0A0N4TJ33</accession>
<sequence>MNGVARKGGEFWLRWQKCISFDNRTKCIPPLPPLPPLSLPLPPSTSATNSTFIPFHSMQSSPLCTLFLFFPSF</sequence>
<evidence type="ECO:0000313" key="1">
    <source>
        <dbReference type="EMBL" id="VDN89435.1"/>
    </source>
</evidence>
<keyword evidence="2" id="KW-1185">Reference proteome</keyword>
<dbReference type="Proteomes" id="UP000278627">
    <property type="component" value="Unassembled WGS sequence"/>
</dbReference>
<gene>
    <name evidence="1" type="ORF">BPAG_LOCUS8249</name>
</gene>
<reference evidence="3" key="1">
    <citation type="submission" date="2017-02" db="UniProtKB">
        <authorList>
            <consortium name="WormBaseParasite"/>
        </authorList>
    </citation>
    <scope>IDENTIFICATION</scope>
</reference>